<keyword evidence="2" id="KW-1185">Reference proteome</keyword>
<dbReference type="Proteomes" id="UP000473278">
    <property type="component" value="Unassembled WGS sequence"/>
</dbReference>
<organism evidence="1 2">
    <name type="scientific">Halalkalibaculum roseum</name>
    <dbReference type="NCBI Taxonomy" id="2709311"/>
    <lineage>
        <taxon>Bacteria</taxon>
        <taxon>Pseudomonadati</taxon>
        <taxon>Balneolota</taxon>
        <taxon>Balneolia</taxon>
        <taxon>Balneolales</taxon>
        <taxon>Balneolaceae</taxon>
        <taxon>Halalkalibaculum</taxon>
    </lineage>
</organism>
<dbReference type="AlphaFoldDB" id="A0A6M1SRD0"/>
<reference evidence="1 2" key="1">
    <citation type="submission" date="2020-02" db="EMBL/GenBank/DDBJ databases">
        <title>Balneolaceae bacterium YR4-1, complete genome.</title>
        <authorList>
            <person name="Li Y."/>
            <person name="Wu S."/>
        </authorList>
    </citation>
    <scope>NUCLEOTIDE SEQUENCE [LARGE SCALE GENOMIC DNA]</scope>
    <source>
        <strain evidence="1 2">YR4-1</strain>
    </source>
</reference>
<sequence length="114" mass="12740">MQLYLSFLILFTANAPGLLTGPGCLQQIDFFIGEWNLVTRDLQSDGSFAQGQAISTAYHILDRKANQDDFRSLNSNGKVIFRGTSIRSCLEDTTGYVIVWIMPGKEGYTDLRAR</sequence>
<gene>
    <name evidence="1" type="ORF">G3570_15080</name>
</gene>
<name>A0A6M1SRD0_9BACT</name>
<dbReference type="RefSeq" id="WP_165143662.1">
    <property type="nucleotide sequence ID" value="NZ_JAALLT010000004.1"/>
</dbReference>
<protein>
    <submittedName>
        <fullName evidence="1">Uncharacterized protein</fullName>
    </submittedName>
</protein>
<evidence type="ECO:0000313" key="2">
    <source>
        <dbReference type="Proteomes" id="UP000473278"/>
    </source>
</evidence>
<proteinExistence type="predicted"/>
<evidence type="ECO:0000313" key="1">
    <source>
        <dbReference type="EMBL" id="NGP77971.1"/>
    </source>
</evidence>
<dbReference type="EMBL" id="JAALLT010000004">
    <property type="protein sequence ID" value="NGP77971.1"/>
    <property type="molecule type" value="Genomic_DNA"/>
</dbReference>
<accession>A0A6M1SRD0</accession>
<comment type="caution">
    <text evidence="1">The sequence shown here is derived from an EMBL/GenBank/DDBJ whole genome shotgun (WGS) entry which is preliminary data.</text>
</comment>